<dbReference type="NCBIfam" id="TIGR02265">
    <property type="entry name" value="Mxa_TIGR02265"/>
    <property type="match status" value="1"/>
</dbReference>
<dbReference type="EMBL" id="CP011509">
    <property type="protein sequence ID" value="AKJ03980.1"/>
    <property type="molecule type" value="Genomic_DNA"/>
</dbReference>
<dbReference type="RefSeq" id="WP_047857897.1">
    <property type="nucleotide sequence ID" value="NZ_CP011509.1"/>
</dbReference>
<gene>
    <name evidence="1" type="ORF">AA314_05606</name>
</gene>
<dbReference type="Proteomes" id="UP000035579">
    <property type="component" value="Chromosome"/>
</dbReference>
<dbReference type="KEGG" id="age:AA314_05606"/>
<name>A0AAC8QAX2_9BACT</name>
<protein>
    <recommendedName>
        <fullName evidence="3">TIGR02265 family protein</fullName>
    </recommendedName>
</protein>
<dbReference type="Pfam" id="PF09536">
    <property type="entry name" value="DUF2378"/>
    <property type="match status" value="1"/>
</dbReference>
<accession>A0AAC8QAX2</accession>
<dbReference type="AlphaFoldDB" id="A0AAC8QAX2"/>
<evidence type="ECO:0008006" key="3">
    <source>
        <dbReference type="Google" id="ProtNLM"/>
    </source>
</evidence>
<proteinExistence type="predicted"/>
<dbReference type="InterPro" id="IPR011751">
    <property type="entry name" value="Mxa_paralog_2265"/>
</dbReference>
<organism evidence="1 2">
    <name type="scientific">Archangium gephyra</name>
    <dbReference type="NCBI Taxonomy" id="48"/>
    <lineage>
        <taxon>Bacteria</taxon>
        <taxon>Pseudomonadati</taxon>
        <taxon>Myxococcota</taxon>
        <taxon>Myxococcia</taxon>
        <taxon>Myxococcales</taxon>
        <taxon>Cystobacterineae</taxon>
        <taxon>Archangiaceae</taxon>
        <taxon>Archangium</taxon>
    </lineage>
</organism>
<sequence>MHLGSEEEMQQRLASMPLHHTMRGLFFNSVLDVVRQLEDENAVTHCLESTGETRYLDFFSYPTSTYVRLLYTAANLLSTRYGGFEGALRAMGARTILKFLDSAAGKALQLVVEGNPQRLLNNIPVIHKMVMRGGECSMKWASPTGGRLTIERISAPAPFIEGALQAVFDATHVRGAKVASRQIGPLDVEFEVSWR</sequence>
<evidence type="ECO:0000313" key="2">
    <source>
        <dbReference type="Proteomes" id="UP000035579"/>
    </source>
</evidence>
<evidence type="ECO:0000313" key="1">
    <source>
        <dbReference type="EMBL" id="AKJ03980.1"/>
    </source>
</evidence>
<reference evidence="1 2" key="1">
    <citation type="submission" date="2015-05" db="EMBL/GenBank/DDBJ databases">
        <title>Genome assembly of Archangium gephyra DSM 2261.</title>
        <authorList>
            <person name="Sharma G."/>
            <person name="Subramanian S."/>
        </authorList>
    </citation>
    <scope>NUCLEOTIDE SEQUENCE [LARGE SCALE GENOMIC DNA]</scope>
    <source>
        <strain evidence="1 2">DSM 2261</strain>
    </source>
</reference>